<keyword evidence="1" id="KW-1133">Transmembrane helix</keyword>
<evidence type="ECO:0000256" key="1">
    <source>
        <dbReference type="SAM" id="Phobius"/>
    </source>
</evidence>
<feature type="transmembrane region" description="Helical" evidence="1">
    <location>
        <begin position="56"/>
        <end position="74"/>
    </location>
</feature>
<dbReference type="AlphaFoldDB" id="C7NPE5"/>
<dbReference type="EMBL" id="CP001687">
    <property type="protein sequence ID" value="ACV11732.1"/>
    <property type="molecule type" value="Genomic_DNA"/>
</dbReference>
<gene>
    <name evidence="2" type="ordered locus">Huta_1557</name>
</gene>
<keyword evidence="1" id="KW-0812">Transmembrane</keyword>
<dbReference type="GeneID" id="8383836"/>
<name>C7NPE5_HALUD</name>
<dbReference type="KEGG" id="hut:Huta_1557"/>
<dbReference type="Proteomes" id="UP000002071">
    <property type="component" value="Chromosome"/>
</dbReference>
<reference evidence="2 3" key="1">
    <citation type="journal article" date="2009" name="Stand. Genomic Sci.">
        <title>Complete genome sequence of Halorhabdus utahensis type strain (AX-2).</title>
        <authorList>
            <person name="Anderson I."/>
            <person name="Tindall B.J."/>
            <person name="Pomrenke H."/>
            <person name="Goker M."/>
            <person name="Lapidus A."/>
            <person name="Nolan M."/>
            <person name="Copeland A."/>
            <person name="Glavina Del Rio T."/>
            <person name="Chen F."/>
            <person name="Tice H."/>
            <person name="Cheng J.F."/>
            <person name="Lucas S."/>
            <person name="Chertkov O."/>
            <person name="Bruce D."/>
            <person name="Brettin T."/>
            <person name="Detter J.C."/>
            <person name="Han C."/>
            <person name="Goodwin L."/>
            <person name="Land M."/>
            <person name="Hauser L."/>
            <person name="Chang Y.J."/>
            <person name="Jeffries C.D."/>
            <person name="Pitluck S."/>
            <person name="Pati A."/>
            <person name="Mavromatis K."/>
            <person name="Ivanova N."/>
            <person name="Ovchinnikova G."/>
            <person name="Chen A."/>
            <person name="Palaniappan K."/>
            <person name="Chain P."/>
            <person name="Rohde M."/>
            <person name="Bristow J."/>
            <person name="Eisen J.A."/>
            <person name="Markowitz V."/>
            <person name="Hugenholtz P."/>
            <person name="Kyrpides N.C."/>
            <person name="Klenk H.P."/>
        </authorList>
    </citation>
    <scope>NUCLEOTIDE SEQUENCE [LARGE SCALE GENOMIC DNA]</scope>
    <source>
        <strain evidence="3">DSM 12940 / JCM 11049 / AX-2</strain>
    </source>
</reference>
<accession>C7NPE5</accession>
<dbReference type="HOGENOM" id="CLU_2645812_0_0_2"/>
<evidence type="ECO:0000313" key="2">
    <source>
        <dbReference type="EMBL" id="ACV11732.1"/>
    </source>
</evidence>
<dbReference type="RefSeq" id="WP_015789306.1">
    <property type="nucleotide sequence ID" value="NC_013158.1"/>
</dbReference>
<keyword evidence="3" id="KW-1185">Reference proteome</keyword>
<dbReference type="OrthoDB" id="381495at2157"/>
<organism evidence="2 3">
    <name type="scientific">Halorhabdus utahensis (strain DSM 12940 / JCM 11049 / AX-2)</name>
    <dbReference type="NCBI Taxonomy" id="519442"/>
    <lineage>
        <taxon>Archaea</taxon>
        <taxon>Methanobacteriati</taxon>
        <taxon>Methanobacteriota</taxon>
        <taxon>Stenosarchaea group</taxon>
        <taxon>Halobacteria</taxon>
        <taxon>Halobacteriales</taxon>
        <taxon>Haloarculaceae</taxon>
        <taxon>Halorhabdus</taxon>
    </lineage>
</organism>
<keyword evidence="1" id="KW-0472">Membrane</keyword>
<protein>
    <submittedName>
        <fullName evidence="2">Uncharacterized protein</fullName>
    </submittedName>
</protein>
<proteinExistence type="predicted"/>
<sequence>MGLVQLLIDFVLGPISLFDVIMNLEYLGQELGYLVESITAGQIIPVLRAFVMGNLLLSKAVAGFFGTLLWLGILSS</sequence>
<evidence type="ECO:0000313" key="3">
    <source>
        <dbReference type="Proteomes" id="UP000002071"/>
    </source>
</evidence>